<evidence type="ECO:0000313" key="1">
    <source>
        <dbReference type="Proteomes" id="UP000694941"/>
    </source>
</evidence>
<gene>
    <name evidence="2" type="primary">LOC111085806</name>
</gene>
<evidence type="ECO:0000313" key="2">
    <source>
        <dbReference type="RefSeq" id="XP_022241792.1"/>
    </source>
</evidence>
<proteinExistence type="predicted"/>
<reference evidence="2" key="1">
    <citation type="submission" date="2025-08" db="UniProtKB">
        <authorList>
            <consortium name="RefSeq"/>
        </authorList>
    </citation>
    <scope>IDENTIFICATION</scope>
    <source>
        <tissue evidence="2">Muscle</tissue>
    </source>
</reference>
<sequence>MQEILRNGSLVLRVCLGLVCFLYSSAHPSYRQVALQDLSLTDPYWHSLIDGKEHLIGHESRRLGIATANLAKKETSHSTRNLVSLESLYHPVAKGDIRKFLLSSLVSQHPTTTLDENIPLGNAALYNSYIDVDSDVRERRTFPEVDSRGFDEDVFDEGFGEWSPMKRGK</sequence>
<dbReference type="Proteomes" id="UP000694941">
    <property type="component" value="Unplaced"/>
</dbReference>
<keyword evidence="1" id="KW-1185">Reference proteome</keyword>
<dbReference type="GeneID" id="111085806"/>
<name>A0ABM1SDT7_LIMPO</name>
<organism evidence="1 2">
    <name type="scientific">Limulus polyphemus</name>
    <name type="common">Atlantic horseshoe crab</name>
    <dbReference type="NCBI Taxonomy" id="6850"/>
    <lineage>
        <taxon>Eukaryota</taxon>
        <taxon>Metazoa</taxon>
        <taxon>Ecdysozoa</taxon>
        <taxon>Arthropoda</taxon>
        <taxon>Chelicerata</taxon>
        <taxon>Merostomata</taxon>
        <taxon>Xiphosura</taxon>
        <taxon>Limulidae</taxon>
        <taxon>Limulus</taxon>
    </lineage>
</organism>
<accession>A0ABM1SDT7</accession>
<dbReference type="RefSeq" id="XP_022241792.1">
    <property type="nucleotide sequence ID" value="XM_022386084.1"/>
</dbReference>
<protein>
    <submittedName>
        <fullName evidence="2">Uncharacterized protein LOC111085806</fullName>
    </submittedName>
</protein>